<name>A0AAW2BNJ7_9ROSI</name>
<accession>A0AAW2BNJ7</accession>
<evidence type="ECO:0000313" key="5">
    <source>
        <dbReference type="Proteomes" id="UP001459277"/>
    </source>
</evidence>
<feature type="domain" description="FAR1" evidence="1">
    <location>
        <begin position="111"/>
        <end position="194"/>
    </location>
</feature>
<evidence type="ECO:0000313" key="4">
    <source>
        <dbReference type="EMBL" id="KAK9987564.1"/>
    </source>
</evidence>
<dbReference type="InterPro" id="IPR004330">
    <property type="entry name" value="FAR1_DNA_bnd_dom"/>
</dbReference>
<sequence length="539" mass="63196">MDENFVANDIHQLVRMSCFDLNELPQGEQMNDIVIASEIYQSVSRNCVDLNDLPNDGENNEICGEELVVWNEYPMEEIGVIEENEDINSIENKFEPFVGQCFLGEEETFIFYKNYANRYGFTLRKGRFVTKNGENIRRRQQLKRVDSSKEQQNRIFTRCGCKAHLRVALQKSFDIFSREWHVTKFVIDHNYELLSPSEVRFLPANRVINKEDKDRILLLKKGGLLVRKIIRVIELEKGVKHGDLPFSKGDIHNLYVKMRRMHAMNNAMGLLQLCKVAKEKNFKFQYAYTTDEESRLEHIFWAPTPYFDWCQKYGDVVVFYTTYKGNAYDMPFGIFVGINNHGKTILFGCALLRNETTSAFQWLMKTANLMKKSPKTILTDQDPWITEAISKELSSIKRTLCIWHITAKFSGWFMAILCSQYSNWCTDFYKLYKLDSCEEFEHQWSQVMAKYGMLTNKHVDLAIKDIEQTQSHDTMLEKYRGSSLRTLSLIEEQAHSVLTPYAFKKFQEELGRATQYSVLQENGIEFVLQYYEEKTSQKH</sequence>
<dbReference type="Proteomes" id="UP001459277">
    <property type="component" value="Unassembled WGS sequence"/>
</dbReference>
<evidence type="ECO:0000259" key="1">
    <source>
        <dbReference type="Pfam" id="PF03101"/>
    </source>
</evidence>
<organism evidence="4 5">
    <name type="scientific">Lithocarpus litseifolius</name>
    <dbReference type="NCBI Taxonomy" id="425828"/>
    <lineage>
        <taxon>Eukaryota</taxon>
        <taxon>Viridiplantae</taxon>
        <taxon>Streptophyta</taxon>
        <taxon>Embryophyta</taxon>
        <taxon>Tracheophyta</taxon>
        <taxon>Spermatophyta</taxon>
        <taxon>Magnoliopsida</taxon>
        <taxon>eudicotyledons</taxon>
        <taxon>Gunneridae</taxon>
        <taxon>Pentapetalae</taxon>
        <taxon>rosids</taxon>
        <taxon>fabids</taxon>
        <taxon>Fagales</taxon>
        <taxon>Fagaceae</taxon>
        <taxon>Lithocarpus</taxon>
    </lineage>
</organism>
<dbReference type="PANTHER" id="PTHR47718">
    <property type="entry name" value="OS01G0519700 PROTEIN"/>
    <property type="match status" value="1"/>
</dbReference>
<reference evidence="4 5" key="1">
    <citation type="submission" date="2024-01" db="EMBL/GenBank/DDBJ databases">
        <title>A telomere-to-telomere, gap-free genome of sweet tea (Lithocarpus litseifolius).</title>
        <authorList>
            <person name="Zhou J."/>
        </authorList>
    </citation>
    <scope>NUCLEOTIDE SEQUENCE [LARGE SCALE GENOMIC DNA]</scope>
    <source>
        <strain evidence="4">Zhou-2022a</strain>
        <tissue evidence="4">Leaf</tissue>
    </source>
</reference>
<dbReference type="EMBL" id="JAZDWU010000010">
    <property type="protein sequence ID" value="KAK9987564.1"/>
    <property type="molecule type" value="Genomic_DNA"/>
</dbReference>
<evidence type="ECO:0000259" key="2">
    <source>
        <dbReference type="Pfam" id="PF10551"/>
    </source>
</evidence>
<dbReference type="Pfam" id="PF26175">
    <property type="entry name" value="HTH_FAR1"/>
    <property type="match status" value="1"/>
</dbReference>
<feature type="domain" description="FAR1-related sequence 11-like HTH-like" evidence="3">
    <location>
        <begin position="208"/>
        <end position="260"/>
    </location>
</feature>
<dbReference type="AlphaFoldDB" id="A0AAW2BNJ7"/>
<dbReference type="Pfam" id="PF03101">
    <property type="entry name" value="FAR1"/>
    <property type="match status" value="1"/>
</dbReference>
<protein>
    <recommendedName>
        <fullName evidence="6">Protein FAR1-RELATED SEQUENCE</fullName>
    </recommendedName>
</protein>
<dbReference type="InterPro" id="IPR058778">
    <property type="entry name" value="HTH_FAR1-11-like"/>
</dbReference>
<feature type="domain" description="MULE transposase" evidence="2">
    <location>
        <begin position="316"/>
        <end position="407"/>
    </location>
</feature>
<dbReference type="PANTHER" id="PTHR47718:SF9">
    <property type="entry name" value="PROTEIN FAR1-RELATED SEQUENCE"/>
    <property type="match status" value="1"/>
</dbReference>
<evidence type="ECO:0000259" key="3">
    <source>
        <dbReference type="Pfam" id="PF26175"/>
    </source>
</evidence>
<dbReference type="Pfam" id="PF10551">
    <property type="entry name" value="MULE"/>
    <property type="match status" value="1"/>
</dbReference>
<dbReference type="InterPro" id="IPR018289">
    <property type="entry name" value="MULE_transposase_dom"/>
</dbReference>
<gene>
    <name evidence="4" type="ORF">SO802_027803</name>
</gene>
<keyword evidence="5" id="KW-1185">Reference proteome</keyword>
<comment type="caution">
    <text evidence="4">The sequence shown here is derived from an EMBL/GenBank/DDBJ whole genome shotgun (WGS) entry which is preliminary data.</text>
</comment>
<proteinExistence type="predicted"/>
<evidence type="ECO:0008006" key="6">
    <source>
        <dbReference type="Google" id="ProtNLM"/>
    </source>
</evidence>